<dbReference type="OrthoDB" id="3393679at2"/>
<dbReference type="SUPFAM" id="SSF47090">
    <property type="entry name" value="PGBD-like"/>
    <property type="match status" value="1"/>
</dbReference>
<sequence>MTDVLTQTAPEETAERLVPGLRDESGGAGPEVTAPALLRRVRAGRNPDFDRLVFDLDGPVPGVRVQYVPELRHEGSGELIPLRGRAVVQVDLAPAAAHTDDGRPTRTGPLPDLTGFAAFRQVADAGDVEAQLTWGIGVAARTGIRATTLTGPTRVAVDVWHAEPGTGNQLLRRGDVGAGVATWQWRLVQALGRPLDVDEHFGPATEQATRDFQRAQHLPADGVVGPRSRAAMAAVLGL</sequence>
<dbReference type="InterPro" id="IPR056303">
    <property type="entry name" value="AMIN-like"/>
</dbReference>
<evidence type="ECO:0000259" key="2">
    <source>
        <dbReference type="Pfam" id="PF24837"/>
    </source>
</evidence>
<dbReference type="InterPro" id="IPR036366">
    <property type="entry name" value="PGBDSf"/>
</dbReference>
<feature type="domain" description="AMIN-like" evidence="2">
    <location>
        <begin position="38"/>
        <end position="161"/>
    </location>
</feature>
<evidence type="ECO:0000259" key="1">
    <source>
        <dbReference type="Pfam" id="PF01471"/>
    </source>
</evidence>
<organism evidence="3 4">
    <name type="scientific">Geodermatophilus tzadiensis</name>
    <dbReference type="NCBI Taxonomy" id="1137988"/>
    <lineage>
        <taxon>Bacteria</taxon>
        <taxon>Bacillati</taxon>
        <taxon>Actinomycetota</taxon>
        <taxon>Actinomycetes</taxon>
        <taxon>Geodermatophilales</taxon>
        <taxon>Geodermatophilaceae</taxon>
        <taxon>Geodermatophilus</taxon>
    </lineage>
</organism>
<protein>
    <submittedName>
        <fullName evidence="3">Putative peptidoglycan binding protein</fullName>
    </submittedName>
</protein>
<dbReference type="InterPro" id="IPR002477">
    <property type="entry name" value="Peptidoglycan-bd-like"/>
</dbReference>
<dbReference type="Pfam" id="PF24837">
    <property type="entry name" value="AMIN-like"/>
    <property type="match status" value="1"/>
</dbReference>
<dbReference type="EMBL" id="PVTG01000004">
    <property type="protein sequence ID" value="PRY50149.1"/>
    <property type="molecule type" value="Genomic_DNA"/>
</dbReference>
<dbReference type="Proteomes" id="UP000239210">
    <property type="component" value="Unassembled WGS sequence"/>
</dbReference>
<feature type="domain" description="Peptidoglycan binding-like" evidence="1">
    <location>
        <begin position="177"/>
        <end position="232"/>
    </location>
</feature>
<comment type="caution">
    <text evidence="3">The sequence shown here is derived from an EMBL/GenBank/DDBJ whole genome shotgun (WGS) entry which is preliminary data.</text>
</comment>
<proteinExistence type="predicted"/>
<dbReference type="InterPro" id="IPR036365">
    <property type="entry name" value="PGBD-like_sf"/>
</dbReference>
<keyword evidence="4" id="KW-1185">Reference proteome</keyword>
<evidence type="ECO:0000313" key="4">
    <source>
        <dbReference type="Proteomes" id="UP000239210"/>
    </source>
</evidence>
<evidence type="ECO:0000313" key="3">
    <source>
        <dbReference type="EMBL" id="PRY50149.1"/>
    </source>
</evidence>
<name>A0A2T0TWV8_9ACTN</name>
<gene>
    <name evidence="3" type="ORF">LY71_104186</name>
</gene>
<dbReference type="AlphaFoldDB" id="A0A2T0TWV8"/>
<accession>A0A2T0TWV8</accession>
<dbReference type="RefSeq" id="WP_106276386.1">
    <property type="nucleotide sequence ID" value="NZ_PVTG01000004.1"/>
</dbReference>
<reference evidence="3 4" key="1">
    <citation type="submission" date="2018-03" db="EMBL/GenBank/DDBJ databases">
        <title>Genomic Encyclopedia of Archaeal and Bacterial Type Strains, Phase II (KMG-II): from individual species to whole genera.</title>
        <authorList>
            <person name="Goeker M."/>
        </authorList>
    </citation>
    <scope>NUCLEOTIDE SEQUENCE [LARGE SCALE GENOMIC DNA]</scope>
    <source>
        <strain evidence="3 4">DSM 45416</strain>
    </source>
</reference>
<dbReference type="Gene3D" id="1.10.101.10">
    <property type="entry name" value="PGBD-like superfamily/PGBD"/>
    <property type="match status" value="1"/>
</dbReference>
<dbReference type="Pfam" id="PF01471">
    <property type="entry name" value="PG_binding_1"/>
    <property type="match status" value="1"/>
</dbReference>